<comment type="caution">
    <text evidence="4">The sequence shown here is derived from an EMBL/GenBank/DDBJ whole genome shotgun (WGS) entry which is preliminary data.</text>
</comment>
<dbReference type="InterPro" id="IPR019888">
    <property type="entry name" value="Tscrpt_reg_AsnC-like"/>
</dbReference>
<dbReference type="InterPro" id="IPR000485">
    <property type="entry name" value="AsnC-type_HTH_dom"/>
</dbReference>
<dbReference type="EMBL" id="RIAR02000001">
    <property type="protein sequence ID" value="NSL87146.1"/>
    <property type="molecule type" value="Genomic_DNA"/>
</dbReference>
<dbReference type="PROSITE" id="PS00519">
    <property type="entry name" value="HTH_ASNC_1"/>
    <property type="match status" value="1"/>
</dbReference>
<protein>
    <submittedName>
        <fullName evidence="4">Lrp/AsnC family transcriptional regulator</fullName>
    </submittedName>
</protein>
<dbReference type="InterPro" id="IPR036390">
    <property type="entry name" value="WH_DNA-bd_sf"/>
</dbReference>
<dbReference type="InterPro" id="IPR036388">
    <property type="entry name" value="WH-like_DNA-bd_sf"/>
</dbReference>
<dbReference type="Gene3D" id="1.10.10.10">
    <property type="entry name" value="Winged helix-like DNA-binding domain superfamily/Winged helix DNA-binding domain"/>
    <property type="match status" value="1"/>
</dbReference>
<evidence type="ECO:0000313" key="4">
    <source>
        <dbReference type="EMBL" id="NSL87146.1"/>
    </source>
</evidence>
<evidence type="ECO:0000256" key="3">
    <source>
        <dbReference type="ARBA" id="ARBA00023163"/>
    </source>
</evidence>
<reference evidence="4" key="1">
    <citation type="submission" date="2020-05" db="EMBL/GenBank/DDBJ databases">
        <title>Chitinophaga laudate sp. nov., isolated from a tropical peat swamp.</title>
        <authorList>
            <person name="Goh C.B.S."/>
            <person name="Lee M.S."/>
            <person name="Parimannan S."/>
            <person name="Pasbakhsh P."/>
            <person name="Yule C.M."/>
            <person name="Rajandas H."/>
            <person name="Loke S."/>
            <person name="Croft L."/>
            <person name="Tan J.B.L."/>
        </authorList>
    </citation>
    <scope>NUCLEOTIDE SEQUENCE</scope>
    <source>
        <strain evidence="4">Mgbs1</strain>
    </source>
</reference>
<evidence type="ECO:0000256" key="1">
    <source>
        <dbReference type="ARBA" id="ARBA00023015"/>
    </source>
</evidence>
<evidence type="ECO:0000256" key="2">
    <source>
        <dbReference type="ARBA" id="ARBA00023125"/>
    </source>
</evidence>
<dbReference type="PANTHER" id="PTHR30154">
    <property type="entry name" value="LEUCINE-RESPONSIVE REGULATORY PROTEIN"/>
    <property type="match status" value="1"/>
</dbReference>
<proteinExistence type="predicted"/>
<dbReference type="PRINTS" id="PR00033">
    <property type="entry name" value="HTHASNC"/>
</dbReference>
<accession>A0A3S1ATY7</accession>
<dbReference type="SUPFAM" id="SSF46785">
    <property type="entry name" value="Winged helix' DNA-binding domain"/>
    <property type="match status" value="1"/>
</dbReference>
<keyword evidence="2" id="KW-0238">DNA-binding</keyword>
<dbReference type="PANTHER" id="PTHR30154:SF34">
    <property type="entry name" value="TRANSCRIPTIONAL REGULATOR AZLB"/>
    <property type="match status" value="1"/>
</dbReference>
<dbReference type="Proteomes" id="UP000281028">
    <property type="component" value="Unassembled WGS sequence"/>
</dbReference>
<dbReference type="GO" id="GO:0043200">
    <property type="term" value="P:response to amino acid"/>
    <property type="evidence" value="ECO:0007669"/>
    <property type="project" value="TreeGrafter"/>
</dbReference>
<keyword evidence="3" id="KW-0804">Transcription</keyword>
<dbReference type="OrthoDB" id="9800326at2"/>
<dbReference type="GO" id="GO:0043565">
    <property type="term" value="F:sequence-specific DNA binding"/>
    <property type="evidence" value="ECO:0007669"/>
    <property type="project" value="InterPro"/>
</dbReference>
<keyword evidence="5" id="KW-1185">Reference proteome</keyword>
<gene>
    <name evidence="4" type="ORF">ECE50_009915</name>
</gene>
<keyword evidence="1" id="KW-0805">Transcription regulation</keyword>
<evidence type="ECO:0000313" key="5">
    <source>
        <dbReference type="Proteomes" id="UP000281028"/>
    </source>
</evidence>
<dbReference type="Pfam" id="PF13412">
    <property type="entry name" value="HTH_24"/>
    <property type="match status" value="1"/>
</dbReference>
<dbReference type="PROSITE" id="PS50956">
    <property type="entry name" value="HTH_ASNC_2"/>
    <property type="match status" value="1"/>
</dbReference>
<dbReference type="SMART" id="SM00344">
    <property type="entry name" value="HTH_ASNC"/>
    <property type="match status" value="1"/>
</dbReference>
<organism evidence="4 5">
    <name type="scientific">Chitinophaga solisilvae</name>
    <dbReference type="NCBI Taxonomy" id="1233460"/>
    <lineage>
        <taxon>Bacteria</taxon>
        <taxon>Pseudomonadati</taxon>
        <taxon>Bacteroidota</taxon>
        <taxon>Chitinophagia</taxon>
        <taxon>Chitinophagales</taxon>
        <taxon>Chitinophagaceae</taxon>
        <taxon>Chitinophaga</taxon>
    </lineage>
</organism>
<dbReference type="InterPro" id="IPR019885">
    <property type="entry name" value="Tscrpt_reg_HTH_AsnC-type_CS"/>
</dbReference>
<dbReference type="AlphaFoldDB" id="A0A3S1ATY7"/>
<name>A0A3S1ATY7_9BACT</name>
<dbReference type="GO" id="GO:0005829">
    <property type="term" value="C:cytosol"/>
    <property type="evidence" value="ECO:0007669"/>
    <property type="project" value="TreeGrafter"/>
</dbReference>
<sequence length="109" mass="12517">MVQTDIQLHRLLALDAKITTKDLAAKVNLSPSPVFERIKRLEAAGFIKGYIALIDAEKLNYRLIIFCNIKLKHHDRNIGHNFVTDIMPRSTYEIGLTINNVLNTKWKET</sequence>